<feature type="region of interest" description="Disordered" evidence="12">
    <location>
        <begin position="654"/>
        <end position="699"/>
    </location>
</feature>
<dbReference type="GeneTree" id="ENSGT00390000005572"/>
<keyword evidence="2" id="KW-1017">Isopeptide bond</keyword>
<dbReference type="PANTHER" id="PTHR28598:SF1">
    <property type="entry name" value="STAGA COMPLEX 65 SUBUNIT GAMMA"/>
    <property type="match status" value="1"/>
</dbReference>
<keyword evidence="5" id="KW-0805">Transcription regulation</keyword>
<gene>
    <name evidence="14" type="primary">SUPT7L</name>
</gene>
<evidence type="ECO:0000256" key="6">
    <source>
        <dbReference type="ARBA" id="ARBA00023163"/>
    </source>
</evidence>
<accession>A0A8C2TFD4</accession>
<dbReference type="Proteomes" id="UP000694412">
    <property type="component" value="Chromosome 3"/>
</dbReference>
<evidence type="ECO:0000313" key="14">
    <source>
        <dbReference type="Ensembl" id="ENSCJPP00005011921.1"/>
    </source>
</evidence>
<evidence type="ECO:0000256" key="2">
    <source>
        <dbReference type="ARBA" id="ARBA00022499"/>
    </source>
</evidence>
<evidence type="ECO:0000256" key="8">
    <source>
        <dbReference type="ARBA" id="ARBA00065102"/>
    </source>
</evidence>
<evidence type="ECO:0000259" key="13">
    <source>
        <dbReference type="SMART" id="SM00576"/>
    </source>
</evidence>
<dbReference type="GO" id="GO:0046982">
    <property type="term" value="F:protein heterodimerization activity"/>
    <property type="evidence" value="ECO:0007669"/>
    <property type="project" value="InterPro"/>
</dbReference>
<name>A0A8C2TFD4_COTJA</name>
<dbReference type="InterPro" id="IPR006565">
    <property type="entry name" value="BTP"/>
</dbReference>
<evidence type="ECO:0000256" key="1">
    <source>
        <dbReference type="ARBA" id="ARBA00004123"/>
    </source>
</evidence>
<comment type="subunit">
    <text evidence="8">Component of the STAGA transcription coactivator-HAT complex, at least composed of SUPT3H, SUPT7L, GCN5L2, TAF5L, TAF6L, TADA3L, TAD1L, TAF10, TAF12 and TAF9.</text>
</comment>
<dbReference type="Gene3D" id="1.10.20.10">
    <property type="entry name" value="Histone, subunit A"/>
    <property type="match status" value="1"/>
</dbReference>
<dbReference type="InterPro" id="IPR009072">
    <property type="entry name" value="Histone-fold"/>
</dbReference>
<feature type="compositionally biased region" description="Basic residues" evidence="12">
    <location>
        <begin position="219"/>
        <end position="229"/>
    </location>
</feature>
<dbReference type="FunFam" id="1.10.20.10:FF:000034">
    <property type="entry name" value="STAGA complex 65 subunit gamma"/>
    <property type="match status" value="1"/>
</dbReference>
<reference evidence="14" key="1">
    <citation type="submission" date="2015-11" db="EMBL/GenBank/DDBJ databases">
        <authorList>
            <consortium name="International Coturnix japonica Genome Analysis Consortium"/>
            <person name="Warren W."/>
            <person name="Burt D.W."/>
            <person name="Antin P.B."/>
            <person name="Lanford R."/>
            <person name="Gros J."/>
            <person name="Wilson R.K."/>
        </authorList>
    </citation>
    <scope>NUCLEOTIDE SEQUENCE [LARGE SCALE GENOMIC DNA]</scope>
</reference>
<dbReference type="Ensembl" id="ENSCJPT00005017357.1">
    <property type="protein sequence ID" value="ENSCJPP00005011921.1"/>
    <property type="gene ID" value="ENSCJPG00005010190.1"/>
</dbReference>
<evidence type="ECO:0000313" key="15">
    <source>
        <dbReference type="Proteomes" id="UP000694412"/>
    </source>
</evidence>
<dbReference type="GO" id="GO:0005634">
    <property type="term" value="C:nucleus"/>
    <property type="evidence" value="ECO:0007669"/>
    <property type="project" value="UniProtKB-SubCell"/>
</dbReference>
<keyword evidence="7" id="KW-0539">Nucleus</keyword>
<dbReference type="AlphaFoldDB" id="A0A8C2TFD4"/>
<dbReference type="CDD" id="cd06847">
    <property type="entry name" value="HFD_SUPT7L"/>
    <property type="match status" value="1"/>
</dbReference>
<dbReference type="SMART" id="SM00576">
    <property type="entry name" value="BTP"/>
    <property type="match status" value="1"/>
</dbReference>
<keyword evidence="3" id="KW-0597">Phosphoprotein</keyword>
<reference evidence="14" key="2">
    <citation type="submission" date="2025-08" db="UniProtKB">
        <authorList>
            <consortium name="Ensembl"/>
        </authorList>
    </citation>
    <scope>IDENTIFICATION</scope>
</reference>
<comment type="subcellular location">
    <subcellularLocation>
        <location evidence="1">Nucleus</location>
    </subcellularLocation>
</comment>
<dbReference type="GO" id="GO:0000124">
    <property type="term" value="C:SAGA complex"/>
    <property type="evidence" value="ECO:0007669"/>
    <property type="project" value="InterPro"/>
</dbReference>
<dbReference type="GO" id="GO:0003713">
    <property type="term" value="F:transcription coactivator activity"/>
    <property type="evidence" value="ECO:0007669"/>
    <property type="project" value="TreeGrafter"/>
</dbReference>
<evidence type="ECO:0000256" key="7">
    <source>
        <dbReference type="ARBA" id="ARBA00023242"/>
    </source>
</evidence>
<keyword evidence="6" id="KW-0804">Transcription</keyword>
<proteinExistence type="predicted"/>
<protein>
    <recommendedName>
        <fullName evidence="9">STAGA complex 65 subunit gamma</fullName>
    </recommendedName>
    <alternativeName>
        <fullName evidence="11">SPTF-associated factor 65 gamma</fullName>
    </alternativeName>
    <alternativeName>
        <fullName evidence="10">Suppressor of Ty 7-like</fullName>
    </alternativeName>
</protein>
<dbReference type="PANTHER" id="PTHR28598">
    <property type="entry name" value="STAGA COMPLEX 65 SUBUNIT GAMMA"/>
    <property type="match status" value="1"/>
</dbReference>
<feature type="region of interest" description="Disordered" evidence="12">
    <location>
        <begin position="219"/>
        <end position="249"/>
    </location>
</feature>
<feature type="compositionally biased region" description="Pro residues" evidence="12">
    <location>
        <begin position="388"/>
        <end position="397"/>
    </location>
</feature>
<evidence type="ECO:0000256" key="11">
    <source>
        <dbReference type="ARBA" id="ARBA00084075"/>
    </source>
</evidence>
<evidence type="ECO:0000256" key="3">
    <source>
        <dbReference type="ARBA" id="ARBA00022553"/>
    </source>
</evidence>
<feature type="compositionally biased region" description="Polar residues" evidence="12">
    <location>
        <begin position="664"/>
        <end position="688"/>
    </location>
</feature>
<feature type="domain" description="Bromodomain associated" evidence="13">
    <location>
        <begin position="436"/>
        <end position="515"/>
    </location>
</feature>
<keyword evidence="15" id="KW-1185">Reference proteome</keyword>
<keyword evidence="4" id="KW-0832">Ubl conjugation</keyword>
<evidence type="ECO:0000256" key="4">
    <source>
        <dbReference type="ARBA" id="ARBA00022843"/>
    </source>
</evidence>
<evidence type="ECO:0000256" key="10">
    <source>
        <dbReference type="ARBA" id="ARBA00082307"/>
    </source>
</evidence>
<evidence type="ECO:0000256" key="5">
    <source>
        <dbReference type="ARBA" id="ARBA00023015"/>
    </source>
</evidence>
<organism evidence="14 15">
    <name type="scientific">Coturnix japonica</name>
    <name type="common">Japanese quail</name>
    <name type="synonym">Coturnix coturnix japonica</name>
    <dbReference type="NCBI Taxonomy" id="93934"/>
    <lineage>
        <taxon>Eukaryota</taxon>
        <taxon>Metazoa</taxon>
        <taxon>Chordata</taxon>
        <taxon>Craniata</taxon>
        <taxon>Vertebrata</taxon>
        <taxon>Euteleostomi</taxon>
        <taxon>Archelosauria</taxon>
        <taxon>Archosauria</taxon>
        <taxon>Dinosauria</taxon>
        <taxon>Saurischia</taxon>
        <taxon>Theropoda</taxon>
        <taxon>Coelurosauria</taxon>
        <taxon>Aves</taxon>
        <taxon>Neognathae</taxon>
        <taxon>Galloanserae</taxon>
        <taxon>Galliformes</taxon>
        <taxon>Phasianidae</taxon>
        <taxon>Perdicinae</taxon>
        <taxon>Coturnix</taxon>
    </lineage>
</organism>
<dbReference type="InterPro" id="IPR039460">
    <property type="entry name" value="SUPT7L/Spt7"/>
</dbReference>
<reference evidence="14" key="3">
    <citation type="submission" date="2025-09" db="UniProtKB">
        <authorList>
            <consortium name="Ensembl"/>
        </authorList>
    </citation>
    <scope>IDENTIFICATION</scope>
</reference>
<sequence>MVWDGRDLKVLSFPTPYHGQGCFHHHMLHRALSNPALTPLWMGQPAQRCTCSQSTPRLRSISHKLQALEIGQSRPNFPVRPGEAAVQCLTLLPTHLQKEEAGAASEAQPVAHPYAAVGARRHPRLVEEGAVRAAQVVHVEAGIGVGPVGGSAAVLQHGVVPRHRRVLQGQRAAGQAAHEEPAAAIQPHRAQQHAALQHLQPVTGVSGRPAAPRRLLVARRRRGGGRTGRRGAGAGCGAGLAAVRSGQRDARPLELGRPAVRFHGLRHLVASDPKLGPPGTSAVGAVVPDGGRGSALRFAPLLRPRLWAESGREFRTVEVQDPPLHQPSANKPRPTTMLDVPSEPCSLTIHTIQLIQHNRRLRSLIAMAQAQNQQQAEGIKTEDNEPLPSRPASPPLPDDLLPLDSKPPKMPFQLRHSDPESDFYRGKGEPVTELSWSSCRQLLYQSMATILAHTGFECANESVLETLTDIAHEYCLKFTKLLRFAVDREARLGHTPFPDVMEQVFHEVGIGSVLSLQKFWQHRIKDYHSYMLQVSKQLSEEYEKIVNPEKAAEDTKPVKIKEEPVSDITFPISEELEGDLASGDQSLPVGVLGAQSERFSANLEVEASPQTSGAEVNASPLWNLAQVKMEPQENEESNVHGHGVLGSDVFEEPMSGMSEAGIAQSPNGSESSYGSHSADSLMGSSPVFNQRCKKKMKKM</sequence>
<evidence type="ECO:0000256" key="12">
    <source>
        <dbReference type="SAM" id="MobiDB-lite"/>
    </source>
</evidence>
<evidence type="ECO:0000256" key="9">
    <source>
        <dbReference type="ARBA" id="ARBA00074250"/>
    </source>
</evidence>
<dbReference type="Pfam" id="PF07524">
    <property type="entry name" value="Bromo_TP"/>
    <property type="match status" value="1"/>
</dbReference>
<feature type="region of interest" description="Disordered" evidence="12">
    <location>
        <begin position="372"/>
        <end position="411"/>
    </location>
</feature>